<name>V2WPS0_MONRO</name>
<dbReference type="Proteomes" id="UP000017559">
    <property type="component" value="Unassembled WGS sequence"/>
</dbReference>
<protein>
    <submittedName>
        <fullName evidence="1">Uncharacterized protein</fullName>
    </submittedName>
</protein>
<dbReference type="KEGG" id="mrr:Moror_5429"/>
<evidence type="ECO:0000313" key="1">
    <source>
        <dbReference type="EMBL" id="ESK82200.1"/>
    </source>
</evidence>
<dbReference type="HOGENOM" id="CLU_1993207_0_0_1"/>
<reference evidence="1 2" key="1">
    <citation type="journal article" date="2014" name="BMC Genomics">
        <title>Genome and secretome analysis of the hemibiotrophic fungal pathogen, Moniliophthora roreri, which causes frosty pod rot disease of cacao: mechanisms of the biotrophic and necrotrophic phases.</title>
        <authorList>
            <person name="Meinhardt L.W."/>
            <person name="Costa G.G.L."/>
            <person name="Thomazella D.P.T."/>
            <person name="Teixeira P.J.P.L."/>
            <person name="Carazzolle M.F."/>
            <person name="Schuster S.C."/>
            <person name="Carlson J.E."/>
            <person name="Guiltinan M.J."/>
            <person name="Mieczkowski P."/>
            <person name="Farmer A."/>
            <person name="Ramaraj T."/>
            <person name="Crozier J."/>
            <person name="Davis R.E."/>
            <person name="Shao J."/>
            <person name="Melnick R.L."/>
            <person name="Pereira G.A.G."/>
            <person name="Bailey B.A."/>
        </authorList>
    </citation>
    <scope>NUCLEOTIDE SEQUENCE [LARGE SCALE GENOMIC DNA]</scope>
    <source>
        <strain evidence="1 2">MCA 2997</strain>
    </source>
</reference>
<evidence type="ECO:0000313" key="2">
    <source>
        <dbReference type="Proteomes" id="UP000017559"/>
    </source>
</evidence>
<sequence length="125" mass="13645">MLHDVAPPNTDHRRVPFWNAFRLLYARQEIGVTFHLGHGGVEKWNVCGGGGGPNFGYADDAGWVGSVELTEPRRRLVWEINIGLTSITTCPAAASSTVLIVVGPMPVSDSTRTPDSSCQISERRR</sequence>
<gene>
    <name evidence="1" type="ORF">Moror_5429</name>
</gene>
<dbReference type="AlphaFoldDB" id="V2WPS0"/>
<organism evidence="1 2">
    <name type="scientific">Moniliophthora roreri (strain MCA 2997)</name>
    <name type="common">Cocoa frosty pod rot fungus</name>
    <name type="synonym">Crinipellis roreri</name>
    <dbReference type="NCBI Taxonomy" id="1381753"/>
    <lineage>
        <taxon>Eukaryota</taxon>
        <taxon>Fungi</taxon>
        <taxon>Dikarya</taxon>
        <taxon>Basidiomycota</taxon>
        <taxon>Agaricomycotina</taxon>
        <taxon>Agaricomycetes</taxon>
        <taxon>Agaricomycetidae</taxon>
        <taxon>Agaricales</taxon>
        <taxon>Marasmiineae</taxon>
        <taxon>Marasmiaceae</taxon>
        <taxon>Moniliophthora</taxon>
    </lineage>
</organism>
<keyword evidence="2" id="KW-1185">Reference proteome</keyword>
<proteinExistence type="predicted"/>
<comment type="caution">
    <text evidence="1">The sequence shown here is derived from an EMBL/GenBank/DDBJ whole genome shotgun (WGS) entry which is preliminary data.</text>
</comment>
<dbReference type="EMBL" id="AWSO01002034">
    <property type="protein sequence ID" value="ESK82200.1"/>
    <property type="molecule type" value="Genomic_DNA"/>
</dbReference>
<accession>V2WPS0</accession>